<dbReference type="RefSeq" id="WP_008485576.1">
    <property type="nucleotide sequence ID" value="NZ_AMRI01000020.1"/>
</dbReference>
<evidence type="ECO:0000313" key="6">
    <source>
        <dbReference type="EMBL" id="EKE70627.1"/>
    </source>
</evidence>
<gene>
    <name evidence="6" type="ORF">B3C1_13853</name>
</gene>
<organism evidence="6 7">
    <name type="scientific">Gallaecimonas xiamenensis 3-C-1</name>
    <dbReference type="NCBI Taxonomy" id="745411"/>
    <lineage>
        <taxon>Bacteria</taxon>
        <taxon>Pseudomonadati</taxon>
        <taxon>Pseudomonadota</taxon>
        <taxon>Gammaproteobacteria</taxon>
        <taxon>Enterobacterales</taxon>
        <taxon>Gallaecimonadaceae</taxon>
        <taxon>Gallaecimonas</taxon>
    </lineage>
</organism>
<proteinExistence type="inferred from homology"/>
<protein>
    <recommendedName>
        <fullName evidence="4">Putative glucose-6-phosphate 1-epimerase</fullName>
        <ecNumber evidence="4">5.1.3.15</ecNumber>
    </recommendedName>
</protein>
<dbReference type="Gene3D" id="2.70.98.10">
    <property type="match status" value="1"/>
</dbReference>
<evidence type="ECO:0000256" key="4">
    <source>
        <dbReference type="PIRNR" id="PIRNR016020"/>
    </source>
</evidence>
<evidence type="ECO:0000256" key="3">
    <source>
        <dbReference type="ARBA" id="ARBA00023235"/>
    </source>
</evidence>
<comment type="similarity">
    <text evidence="2 4">Belongs to the glucose-6-phosphate 1-epimerase family.</text>
</comment>
<dbReference type="EC" id="5.1.3.15" evidence="4"/>
<dbReference type="InterPro" id="IPR008183">
    <property type="entry name" value="Aldose_1/G6P_1-epimerase"/>
</dbReference>
<dbReference type="PANTHER" id="PTHR11122">
    <property type="entry name" value="APOSPORY-ASSOCIATED PROTEIN C-RELATED"/>
    <property type="match status" value="1"/>
</dbReference>
<reference evidence="6 7" key="1">
    <citation type="journal article" date="2012" name="J. Bacteriol.">
        <title>Genome Sequence of Gallaecimonas xiamenensis Type Strain 3-C-1.</title>
        <authorList>
            <person name="Lai Q."/>
            <person name="Wang L."/>
            <person name="Wang W."/>
            <person name="Shao Z."/>
        </authorList>
    </citation>
    <scope>NUCLEOTIDE SEQUENCE [LARGE SCALE GENOMIC DNA]</scope>
    <source>
        <strain evidence="6 7">3-C-1</strain>
    </source>
</reference>
<dbReference type="CDD" id="cd09020">
    <property type="entry name" value="D-hex-6-P-epi_like"/>
    <property type="match status" value="1"/>
</dbReference>
<comment type="catalytic activity">
    <reaction evidence="1">
        <text>alpha-D-glucose 6-phosphate = beta-D-glucose 6-phosphate</text>
        <dbReference type="Rhea" id="RHEA:16249"/>
        <dbReference type="ChEBI" id="CHEBI:58225"/>
        <dbReference type="ChEBI" id="CHEBI:58247"/>
        <dbReference type="EC" id="5.1.3.15"/>
    </reaction>
</comment>
<dbReference type="STRING" id="745411.B3C1_13853"/>
<dbReference type="EMBL" id="AMRI01000020">
    <property type="protein sequence ID" value="EKE70627.1"/>
    <property type="molecule type" value="Genomic_DNA"/>
</dbReference>
<evidence type="ECO:0000256" key="5">
    <source>
        <dbReference type="PIRSR" id="PIRSR016020-1"/>
    </source>
</evidence>
<dbReference type="GO" id="GO:0047938">
    <property type="term" value="F:glucose-6-phosphate 1-epimerase activity"/>
    <property type="evidence" value="ECO:0007669"/>
    <property type="project" value="UniProtKB-UniRule"/>
</dbReference>
<dbReference type="GO" id="GO:0005975">
    <property type="term" value="P:carbohydrate metabolic process"/>
    <property type="evidence" value="ECO:0007669"/>
    <property type="project" value="InterPro"/>
</dbReference>
<dbReference type="SUPFAM" id="SSF74650">
    <property type="entry name" value="Galactose mutarotase-like"/>
    <property type="match status" value="1"/>
</dbReference>
<dbReference type="Pfam" id="PF01263">
    <property type="entry name" value="Aldose_epim"/>
    <property type="match status" value="1"/>
</dbReference>
<sequence length="284" mass="31177">MSLPPSVSTGQTASGLAYLDIHSPLCDARVFLQGAHLTHFQPKGQGPLLWLSPSEDFARGRAIRGGVPVCWPWFGNNKPSPEAPAHGYARTCEWHLVDVEDRDGEVIIQFSLPMDALPQQHWPHSCELSLVMVLGKTARLTLTTDNTGHSPLLLTQALHSYFPVPDIDQVQVLGLDGSQYWEAGTGPLPQAGTVRIDRELDRQYQCQQPLQQIDTGQGLIRVKREGSHSLVLWNPWVDKAKALGQFPDDGYRQMLCLEAANVGGDAVTLAPGQQHSLVTELGWA</sequence>
<accession>K2J6T4</accession>
<feature type="active site" evidence="5">
    <location>
        <position position="159"/>
    </location>
</feature>
<dbReference type="InterPro" id="IPR011013">
    <property type="entry name" value="Gal_mutarotase_sf_dom"/>
</dbReference>
<dbReference type="AlphaFoldDB" id="K2J6T4"/>
<keyword evidence="7" id="KW-1185">Reference proteome</keyword>
<evidence type="ECO:0000256" key="1">
    <source>
        <dbReference type="ARBA" id="ARBA00001096"/>
    </source>
</evidence>
<dbReference type="eggNOG" id="COG0676">
    <property type="taxonomic scope" value="Bacteria"/>
</dbReference>
<dbReference type="InterPro" id="IPR014718">
    <property type="entry name" value="GH-type_carb-bd"/>
</dbReference>
<name>K2J6T4_9GAMM</name>
<dbReference type="OrthoDB" id="9790727at2"/>
<comment type="caution">
    <text evidence="6">The sequence shown here is derived from an EMBL/GenBank/DDBJ whole genome shotgun (WGS) entry which is preliminary data.</text>
</comment>
<feature type="active site" evidence="5">
    <location>
        <position position="258"/>
    </location>
</feature>
<dbReference type="Proteomes" id="UP000006755">
    <property type="component" value="Unassembled WGS sequence"/>
</dbReference>
<evidence type="ECO:0000313" key="7">
    <source>
        <dbReference type="Proteomes" id="UP000006755"/>
    </source>
</evidence>
<dbReference type="PIRSF" id="PIRSF016020">
    <property type="entry name" value="PHexose_mutarotase"/>
    <property type="match status" value="1"/>
</dbReference>
<dbReference type="InterPro" id="IPR025532">
    <property type="entry name" value="G6P_1-epimerase"/>
</dbReference>
<keyword evidence="3 4" id="KW-0413">Isomerase</keyword>
<dbReference type="PANTHER" id="PTHR11122:SF13">
    <property type="entry name" value="GLUCOSE-6-PHOSPHATE 1-EPIMERASE"/>
    <property type="match status" value="1"/>
</dbReference>
<evidence type="ECO:0000256" key="2">
    <source>
        <dbReference type="ARBA" id="ARBA00005866"/>
    </source>
</evidence>
<dbReference type="GO" id="GO:0030246">
    <property type="term" value="F:carbohydrate binding"/>
    <property type="evidence" value="ECO:0007669"/>
    <property type="project" value="UniProtKB-UniRule"/>
</dbReference>
<dbReference type="PATRIC" id="fig|745411.4.peg.2732"/>